<gene>
    <name evidence="2" type="ORF">DZ858_08585</name>
</gene>
<accession>A0A3E1QDA2</accession>
<evidence type="ECO:0000313" key="3">
    <source>
        <dbReference type="Proteomes" id="UP000261082"/>
    </source>
</evidence>
<feature type="signal peptide" evidence="1">
    <location>
        <begin position="1"/>
        <end position="24"/>
    </location>
</feature>
<dbReference type="PROSITE" id="PS51257">
    <property type="entry name" value="PROKAR_LIPOPROTEIN"/>
    <property type="match status" value="1"/>
</dbReference>
<protein>
    <submittedName>
        <fullName evidence="2">Uncharacterized protein</fullName>
    </submittedName>
</protein>
<sequence>MKTTKLHVAIFLFIACFAWQTNYAQESPVYTVTTWKVTIPENGSNAELNTLLKEFQQKVVIPNNKVVSERVLRHLSGTDSRDLTFITEYANWNDIDEAATIQGELMEKAWPDEASQKEFFKKFNKYFLMHSDEIYTGMPEMNKN</sequence>
<evidence type="ECO:0000256" key="1">
    <source>
        <dbReference type="SAM" id="SignalP"/>
    </source>
</evidence>
<comment type="caution">
    <text evidence="2">The sequence shown here is derived from an EMBL/GenBank/DDBJ whole genome shotgun (WGS) entry which is preliminary data.</text>
</comment>
<dbReference type="OrthoDB" id="1445639at2"/>
<dbReference type="RefSeq" id="WP_117159146.1">
    <property type="nucleotide sequence ID" value="NZ_QVID01000001.1"/>
</dbReference>
<keyword evidence="3" id="KW-1185">Reference proteome</keyword>
<dbReference type="AlphaFoldDB" id="A0A3E1QDA2"/>
<keyword evidence="1" id="KW-0732">Signal</keyword>
<evidence type="ECO:0000313" key="2">
    <source>
        <dbReference type="EMBL" id="RFN60087.1"/>
    </source>
</evidence>
<organism evidence="2 3">
    <name type="scientific">Marixanthomonas ophiurae</name>
    <dbReference type="NCBI Taxonomy" id="387659"/>
    <lineage>
        <taxon>Bacteria</taxon>
        <taxon>Pseudomonadati</taxon>
        <taxon>Bacteroidota</taxon>
        <taxon>Flavobacteriia</taxon>
        <taxon>Flavobacteriales</taxon>
        <taxon>Flavobacteriaceae</taxon>
        <taxon>Marixanthomonas</taxon>
    </lineage>
</organism>
<name>A0A3E1QDA2_9FLAO</name>
<reference evidence="2 3" key="1">
    <citation type="journal article" date="2007" name="Int. J. Syst. Evol. Microbiol.">
        <title>Marixanthomonas ophiurae gen. nov., sp. nov., a marine bacterium of the family Flavobacteriaceae isolated from a deep-sea brittle star.</title>
        <authorList>
            <person name="Romanenko L.A."/>
            <person name="Uchino M."/>
            <person name="Frolova G.M."/>
            <person name="Mikhailov V.V."/>
        </authorList>
    </citation>
    <scope>NUCLEOTIDE SEQUENCE [LARGE SCALE GENOMIC DNA]</scope>
    <source>
        <strain evidence="2 3">KMM 3046</strain>
    </source>
</reference>
<feature type="chain" id="PRO_5017805584" evidence="1">
    <location>
        <begin position="25"/>
        <end position="144"/>
    </location>
</feature>
<proteinExistence type="predicted"/>
<dbReference type="EMBL" id="QVID01000001">
    <property type="protein sequence ID" value="RFN60087.1"/>
    <property type="molecule type" value="Genomic_DNA"/>
</dbReference>
<dbReference type="Proteomes" id="UP000261082">
    <property type="component" value="Unassembled WGS sequence"/>
</dbReference>